<organism evidence="1 2">
    <name type="scientific">Bovine papular stomatitis virus</name>
    <dbReference type="NCBI Taxonomy" id="129727"/>
    <lineage>
        <taxon>Viruses</taxon>
        <taxon>Varidnaviria</taxon>
        <taxon>Bamfordvirae</taxon>
        <taxon>Nucleocytoviricota</taxon>
        <taxon>Pokkesviricetes</taxon>
        <taxon>Chitovirales</taxon>
        <taxon>Poxviridae</taxon>
        <taxon>Chordopoxvirinae</taxon>
        <taxon>Parapoxvirus</taxon>
        <taxon>Parapoxvirus bovinestomatitis</taxon>
    </lineage>
</organism>
<evidence type="ECO:0000313" key="2">
    <source>
        <dbReference type="Proteomes" id="UP000163391"/>
    </source>
</evidence>
<dbReference type="EMBL" id="KM875472">
    <property type="protein sequence ID" value="AKC03556.1"/>
    <property type="molecule type" value="Genomic_DNA"/>
</dbReference>
<reference evidence="1 2" key="1">
    <citation type="journal article" date="2015" name="Arch. Virol.">
        <title>Coinfection with multiple strains of bovine papular stomatitis virus.</title>
        <authorList>
            <person name="Huang T."/>
            <person name="Tulman E.R."/>
            <person name="Diel D.G."/>
            <person name="Khatiwada S."/>
            <person name="Sims W."/>
            <person name="Edwards J.F."/>
            <person name="Wen X."/>
            <person name="Kutish G.F."/>
            <person name="Rock D.L."/>
            <person name="Delhon G."/>
        </authorList>
    </citation>
    <scope>NUCLEOTIDE SEQUENCE [LARGE SCALE GENOMIC DNA]</scope>
    <source>
        <strain evidence="1">BV-TX09c1</strain>
    </source>
</reference>
<protein>
    <submittedName>
        <fullName evidence="1">Uncharacterized protein</fullName>
    </submittedName>
</protein>
<name>A0A0E3T927_9POXV</name>
<accession>A0A0E3T927</accession>
<sequence length="149" mass="16212">MASLRRLVASTLFVMFLIALNAMVGNTPQEALPYAHIEVGRADANGSATFTCTIAGIHHVSNVVIADEQTLSAVYPRSDDASAEFNYRRRGLVHVHLVVVTVHDVSRLHTDDWVGCQAITGAFVASSAYAAPVAAWMQEIRALREHIEL</sequence>
<dbReference type="Proteomes" id="UP000163391">
    <property type="component" value="Segment"/>
</dbReference>
<proteinExistence type="predicted"/>
<gene>
    <name evidence="1" type="ORF">BVTX09c1_133</name>
</gene>
<evidence type="ECO:0000313" key="1">
    <source>
        <dbReference type="EMBL" id="AKC03556.1"/>
    </source>
</evidence>